<keyword evidence="3" id="KW-1185">Reference proteome</keyword>
<reference evidence="3" key="1">
    <citation type="submission" date="2016-03" db="EMBL/GenBank/DDBJ databases">
        <title>Characterization of Acinetobacter baumannii phage vB_AbaM_ME3.</title>
        <authorList>
            <person name="Buttimer C.T.H."/>
            <person name="Elbreki M."/>
            <person name="Coffey A."/>
        </authorList>
    </citation>
    <scope>NUCLEOTIDE SEQUENCE [LARGE SCALE GENOMIC DNA]</scope>
</reference>
<dbReference type="SUPFAM" id="SSF56024">
    <property type="entry name" value="Phospholipase D/nuclease"/>
    <property type="match status" value="1"/>
</dbReference>
<feature type="domain" description="Exodeoxyribonuclease X-like C-terminal" evidence="1">
    <location>
        <begin position="160"/>
        <end position="188"/>
    </location>
</feature>
<evidence type="ECO:0000313" key="3">
    <source>
        <dbReference type="Proteomes" id="UP000225947"/>
    </source>
</evidence>
<evidence type="ECO:0000259" key="1">
    <source>
        <dbReference type="Pfam" id="PF20600"/>
    </source>
</evidence>
<sequence>MKVLKTYAEFISEATNILQRERGQVRISSFNLSVRNEDTERFLDLTLAAPSSIMIGTSYSSCTVGCKACDVNNQKRSNNLLGLSKNYNIHVAKNLHLKYISRGNKAIIGGINLTGSSYDDMALVVTDPLAIQSMNEYFDSVFNKIKVHPMHFYTYSEPTFTMGRYKGRTVKEVQHVDPAYITWAKQNLSKTLLKNLGL</sequence>
<dbReference type="Proteomes" id="UP000225947">
    <property type="component" value="Segment"/>
</dbReference>
<dbReference type="InterPro" id="IPR046768">
    <property type="entry name" value="ExoX-like_C"/>
</dbReference>
<evidence type="ECO:0000313" key="2">
    <source>
        <dbReference type="EMBL" id="AND75456.1"/>
    </source>
</evidence>
<proteinExistence type="predicted"/>
<dbReference type="Pfam" id="PF20600">
    <property type="entry name" value="ExoX-like_C"/>
    <property type="match status" value="1"/>
</dbReference>
<name>A0A172Q0T1_9CAUD</name>
<accession>A0A172Q0T1</accession>
<dbReference type="EMBL" id="KU935715">
    <property type="protein sequence ID" value="AND75456.1"/>
    <property type="molecule type" value="Genomic_DNA"/>
</dbReference>
<gene>
    <name evidence="2" type="ORF">ME3_295</name>
</gene>
<organism evidence="2 3">
    <name type="scientific">Acinetobacter phage vB_AbaM_ME3</name>
    <dbReference type="NCBI Taxonomy" id="1837876"/>
    <lineage>
        <taxon>Viruses</taxon>
        <taxon>Duplodnaviria</taxon>
        <taxon>Heunggongvirae</taxon>
        <taxon>Uroviricota</taxon>
        <taxon>Caudoviricetes</taxon>
        <taxon>Metrivirus</taxon>
        <taxon>Metrivirus ME3</taxon>
    </lineage>
</organism>
<protein>
    <recommendedName>
        <fullName evidence="1">Exodeoxyribonuclease X-like C-terminal domain-containing protein</fullName>
    </recommendedName>
</protein>